<evidence type="ECO:0000313" key="3">
    <source>
        <dbReference type="Proteomes" id="UP000325081"/>
    </source>
</evidence>
<feature type="compositionally biased region" description="Acidic residues" evidence="1">
    <location>
        <begin position="64"/>
        <end position="90"/>
    </location>
</feature>
<feature type="compositionally biased region" description="Acidic residues" evidence="1">
    <location>
        <begin position="32"/>
        <end position="47"/>
    </location>
</feature>
<feature type="compositionally biased region" description="Basic residues" evidence="1">
    <location>
        <begin position="172"/>
        <end position="186"/>
    </location>
</feature>
<evidence type="ECO:0000256" key="1">
    <source>
        <dbReference type="SAM" id="MobiDB-lite"/>
    </source>
</evidence>
<gene>
    <name evidence="2" type="ORF">STAS_22209</name>
</gene>
<evidence type="ECO:0000313" key="2">
    <source>
        <dbReference type="EMBL" id="GER45280.1"/>
    </source>
</evidence>
<comment type="caution">
    <text evidence="2">The sequence shown here is derived from an EMBL/GenBank/DDBJ whole genome shotgun (WGS) entry which is preliminary data.</text>
</comment>
<reference evidence="3" key="1">
    <citation type="journal article" date="2019" name="Curr. Biol.">
        <title>Genome Sequence of Striga asiatica Provides Insight into the Evolution of Plant Parasitism.</title>
        <authorList>
            <person name="Yoshida S."/>
            <person name="Kim S."/>
            <person name="Wafula E.K."/>
            <person name="Tanskanen J."/>
            <person name="Kim Y.M."/>
            <person name="Honaas L."/>
            <person name="Yang Z."/>
            <person name="Spallek T."/>
            <person name="Conn C.E."/>
            <person name="Ichihashi Y."/>
            <person name="Cheong K."/>
            <person name="Cui S."/>
            <person name="Der J.P."/>
            <person name="Gundlach H."/>
            <person name="Jiao Y."/>
            <person name="Hori C."/>
            <person name="Ishida J.K."/>
            <person name="Kasahara H."/>
            <person name="Kiba T."/>
            <person name="Kim M.S."/>
            <person name="Koo N."/>
            <person name="Laohavisit A."/>
            <person name="Lee Y.H."/>
            <person name="Lumba S."/>
            <person name="McCourt P."/>
            <person name="Mortimer J.C."/>
            <person name="Mutuku J.M."/>
            <person name="Nomura T."/>
            <person name="Sasaki-Sekimoto Y."/>
            <person name="Seto Y."/>
            <person name="Wang Y."/>
            <person name="Wakatake T."/>
            <person name="Sakakibara H."/>
            <person name="Demura T."/>
            <person name="Yamaguchi S."/>
            <person name="Yoneyama K."/>
            <person name="Manabe R.I."/>
            <person name="Nelson D.C."/>
            <person name="Schulman A.H."/>
            <person name="Timko M.P."/>
            <person name="dePamphilis C.W."/>
            <person name="Choi D."/>
            <person name="Shirasu K."/>
        </authorList>
    </citation>
    <scope>NUCLEOTIDE SEQUENCE [LARGE SCALE GENOMIC DNA]</scope>
    <source>
        <strain evidence="3">cv. UVA1</strain>
    </source>
</reference>
<protein>
    <submittedName>
        <fullName evidence="2">Pre-mRNA splicing factor-related</fullName>
    </submittedName>
</protein>
<organism evidence="2 3">
    <name type="scientific">Striga asiatica</name>
    <name type="common">Asiatic witchweed</name>
    <name type="synonym">Buchnera asiatica</name>
    <dbReference type="NCBI Taxonomy" id="4170"/>
    <lineage>
        <taxon>Eukaryota</taxon>
        <taxon>Viridiplantae</taxon>
        <taxon>Streptophyta</taxon>
        <taxon>Embryophyta</taxon>
        <taxon>Tracheophyta</taxon>
        <taxon>Spermatophyta</taxon>
        <taxon>Magnoliopsida</taxon>
        <taxon>eudicotyledons</taxon>
        <taxon>Gunneridae</taxon>
        <taxon>Pentapetalae</taxon>
        <taxon>asterids</taxon>
        <taxon>lamiids</taxon>
        <taxon>Lamiales</taxon>
        <taxon>Orobanchaceae</taxon>
        <taxon>Buchnereae</taxon>
        <taxon>Striga</taxon>
    </lineage>
</organism>
<feature type="region of interest" description="Disordered" evidence="1">
    <location>
        <begin position="30"/>
        <end position="226"/>
    </location>
</feature>
<sequence>MRHLAVYVEASDAFSPSPLSIEGGWFRLQSDSDSEDESFEVESENEIENANVGVQEKESQHESEIEEDNQPDNECQEDDTVDQSDFLDSDYDMRETSSDGDDALWFENVDIGANGEDETDSMSKSDEDAQMGPCYGDRPFLSPPLPPNFGRGAGRPSTRRRKDVRDTEEKKKQRKGKQPMKMKRQKPTVTCKKCDVPGHNSRSCDKRKVQELEAQSQLTQDQNKSPLQRAFETILETKRKNAENYEKAKKRSAYGLKPNTNPTLLPPVIANEDEGEAVDLESLRPECEEYQIPKSANIAGPTPHQQLQMSQGKSQGFFVSM</sequence>
<feature type="compositionally biased region" description="Polar residues" evidence="1">
    <location>
        <begin position="213"/>
        <end position="226"/>
    </location>
</feature>
<feature type="region of interest" description="Disordered" evidence="1">
    <location>
        <begin position="243"/>
        <end position="265"/>
    </location>
</feature>
<name>A0A5A7QJQ7_STRAF</name>
<proteinExistence type="predicted"/>
<dbReference type="Proteomes" id="UP000325081">
    <property type="component" value="Unassembled WGS sequence"/>
</dbReference>
<feature type="compositionally biased region" description="Polar residues" evidence="1">
    <location>
        <begin position="303"/>
        <end position="314"/>
    </location>
</feature>
<dbReference type="EMBL" id="BKCP01007181">
    <property type="protein sequence ID" value="GER45280.1"/>
    <property type="molecule type" value="Genomic_DNA"/>
</dbReference>
<dbReference type="AlphaFoldDB" id="A0A5A7QJQ7"/>
<dbReference type="OrthoDB" id="1939383at2759"/>
<feature type="region of interest" description="Disordered" evidence="1">
    <location>
        <begin position="296"/>
        <end position="321"/>
    </location>
</feature>
<accession>A0A5A7QJQ7</accession>
<keyword evidence="3" id="KW-1185">Reference proteome</keyword>
<feature type="compositionally biased region" description="Basic and acidic residues" evidence="1">
    <location>
        <begin position="192"/>
        <end position="211"/>
    </location>
</feature>